<proteinExistence type="predicted"/>
<dbReference type="SFLD" id="SFLDS00003">
    <property type="entry name" value="Haloacid_Dehalogenase"/>
    <property type="match status" value="1"/>
</dbReference>
<reference evidence="1" key="1">
    <citation type="submission" date="2020-10" db="EMBL/GenBank/DDBJ databases">
        <authorList>
            <person name="Gilroy R."/>
        </authorList>
    </citation>
    <scope>NUCLEOTIDE SEQUENCE</scope>
    <source>
        <strain evidence="1">B1-8020</strain>
    </source>
</reference>
<evidence type="ECO:0000313" key="2">
    <source>
        <dbReference type="Proteomes" id="UP000823604"/>
    </source>
</evidence>
<dbReference type="PROSITE" id="PS01228">
    <property type="entry name" value="COF_1"/>
    <property type="match status" value="1"/>
</dbReference>
<dbReference type="GO" id="GO:0005829">
    <property type="term" value="C:cytosol"/>
    <property type="evidence" value="ECO:0007669"/>
    <property type="project" value="TreeGrafter"/>
</dbReference>
<organism evidence="1 2">
    <name type="scientific">Candidatus Merdivivens pullicola</name>
    <dbReference type="NCBI Taxonomy" id="2840872"/>
    <lineage>
        <taxon>Bacteria</taxon>
        <taxon>Pseudomonadati</taxon>
        <taxon>Bacteroidota</taxon>
        <taxon>Bacteroidia</taxon>
        <taxon>Bacteroidales</taxon>
        <taxon>Muribaculaceae</taxon>
        <taxon>Muribaculaceae incertae sedis</taxon>
        <taxon>Candidatus Merdivivens</taxon>
    </lineage>
</organism>
<accession>A0A9D9IGD5</accession>
<dbReference type="Gene3D" id="3.40.50.1000">
    <property type="entry name" value="HAD superfamily/HAD-like"/>
    <property type="match status" value="1"/>
</dbReference>
<evidence type="ECO:0000313" key="1">
    <source>
        <dbReference type="EMBL" id="MBO8472274.1"/>
    </source>
</evidence>
<dbReference type="AlphaFoldDB" id="A0A9D9IGD5"/>
<dbReference type="SFLD" id="SFLDG01144">
    <property type="entry name" value="C2.B.4:_PGP_Like"/>
    <property type="match status" value="1"/>
</dbReference>
<dbReference type="InterPro" id="IPR023214">
    <property type="entry name" value="HAD_sf"/>
</dbReference>
<dbReference type="InterPro" id="IPR036412">
    <property type="entry name" value="HAD-like_sf"/>
</dbReference>
<dbReference type="InterPro" id="IPR000150">
    <property type="entry name" value="Cof"/>
</dbReference>
<dbReference type="GO" id="GO:0000287">
    <property type="term" value="F:magnesium ion binding"/>
    <property type="evidence" value="ECO:0007669"/>
    <property type="project" value="TreeGrafter"/>
</dbReference>
<dbReference type="EMBL" id="JADIMA010000014">
    <property type="protein sequence ID" value="MBO8472274.1"/>
    <property type="molecule type" value="Genomic_DNA"/>
</dbReference>
<dbReference type="PANTHER" id="PTHR10000:SF25">
    <property type="entry name" value="PHOSPHATASE YKRA-RELATED"/>
    <property type="match status" value="1"/>
</dbReference>
<dbReference type="SUPFAM" id="SSF56784">
    <property type="entry name" value="HAD-like"/>
    <property type="match status" value="1"/>
</dbReference>
<gene>
    <name evidence="1" type="ORF">IAB81_01410</name>
</gene>
<comment type="caution">
    <text evidence="1">The sequence shown here is derived from an EMBL/GenBank/DDBJ whole genome shotgun (WGS) entry which is preliminary data.</text>
</comment>
<dbReference type="Gene3D" id="3.30.1240.10">
    <property type="match status" value="1"/>
</dbReference>
<protein>
    <submittedName>
        <fullName evidence="1">Cof-type HAD-IIB family hydrolase</fullName>
    </submittedName>
</protein>
<dbReference type="InterPro" id="IPR006379">
    <property type="entry name" value="HAD-SF_hydro_IIB"/>
</dbReference>
<reference evidence="1" key="2">
    <citation type="journal article" date="2021" name="PeerJ">
        <title>Extensive microbial diversity within the chicken gut microbiome revealed by metagenomics and culture.</title>
        <authorList>
            <person name="Gilroy R."/>
            <person name="Ravi A."/>
            <person name="Getino M."/>
            <person name="Pursley I."/>
            <person name="Horton D.L."/>
            <person name="Alikhan N.F."/>
            <person name="Baker D."/>
            <person name="Gharbi K."/>
            <person name="Hall N."/>
            <person name="Watson M."/>
            <person name="Adriaenssens E.M."/>
            <person name="Foster-Nyarko E."/>
            <person name="Jarju S."/>
            <person name="Secka A."/>
            <person name="Antonio M."/>
            <person name="Oren A."/>
            <person name="Chaudhuri R.R."/>
            <person name="La Ragione R."/>
            <person name="Hildebrand F."/>
            <person name="Pallen M.J."/>
        </authorList>
    </citation>
    <scope>NUCLEOTIDE SEQUENCE</scope>
    <source>
        <strain evidence="1">B1-8020</strain>
    </source>
</reference>
<dbReference type="PROSITE" id="PS01229">
    <property type="entry name" value="COF_2"/>
    <property type="match status" value="1"/>
</dbReference>
<name>A0A9D9IGD5_9BACT</name>
<dbReference type="NCBIfam" id="TIGR01484">
    <property type="entry name" value="HAD-SF-IIB"/>
    <property type="match status" value="1"/>
</dbReference>
<sequence length="260" mass="27957">MVKAIFFDIDGTLVSFKTHRVPDSTIEAIRLAKAAGRLIFISTGRPVQLIDNVGAIESMIDGYVTTNGAHCFSGDRLLLKKTIPMEDAVKMWEFSEKMGFSAMFIGQKNIYVANKDEKMSVIIGNLLNLPAMQDCAGSSEMSGDEIFQISPVVDTAQEAEIMPRLPGCDSCRWSPVFMDVIPKGVDKAKGIAAVAAHFGFGMDECMAFGDGGNDIAMLKAVGTGIAMGNSSEEVKAAADYVTASVDEEGIYQGMKHYGII</sequence>
<dbReference type="Pfam" id="PF08282">
    <property type="entry name" value="Hydrolase_3"/>
    <property type="match status" value="1"/>
</dbReference>
<dbReference type="PANTHER" id="PTHR10000">
    <property type="entry name" value="PHOSPHOSERINE PHOSPHATASE"/>
    <property type="match status" value="1"/>
</dbReference>
<dbReference type="SFLD" id="SFLDG01140">
    <property type="entry name" value="C2.B:_Phosphomannomutase_and_P"/>
    <property type="match status" value="1"/>
</dbReference>
<dbReference type="Proteomes" id="UP000823604">
    <property type="component" value="Unassembled WGS sequence"/>
</dbReference>
<dbReference type="NCBIfam" id="TIGR00099">
    <property type="entry name" value="Cof-subfamily"/>
    <property type="match status" value="1"/>
</dbReference>
<keyword evidence="1" id="KW-0378">Hydrolase</keyword>
<dbReference type="GO" id="GO:0016791">
    <property type="term" value="F:phosphatase activity"/>
    <property type="evidence" value="ECO:0007669"/>
    <property type="project" value="TreeGrafter"/>
</dbReference>